<keyword evidence="4" id="KW-0963">Cytoplasm</keyword>
<evidence type="ECO:0000313" key="7">
    <source>
        <dbReference type="Proteomes" id="UP000192223"/>
    </source>
</evidence>
<reference evidence="8" key="1">
    <citation type="submission" date="2025-08" db="UniProtKB">
        <authorList>
            <consortium name="RefSeq"/>
        </authorList>
    </citation>
    <scope>IDENTIFICATION</scope>
    <source>
        <tissue evidence="8">Entire body</tissue>
    </source>
</reference>
<keyword evidence="5" id="KW-0206">Cytoskeleton</keyword>
<comment type="similarity">
    <text evidence="3">Belongs to the MOZART2 family.</text>
</comment>
<evidence type="ECO:0000256" key="5">
    <source>
        <dbReference type="ARBA" id="ARBA00023212"/>
    </source>
</evidence>
<gene>
    <name evidence="8" type="primary">LOC112904395</name>
</gene>
<dbReference type="Proteomes" id="UP000192223">
    <property type="component" value="Unplaced"/>
</dbReference>
<dbReference type="Pfam" id="PF12926">
    <property type="entry name" value="MOZART2"/>
    <property type="match status" value="1"/>
</dbReference>
<dbReference type="GO" id="GO:0005819">
    <property type="term" value="C:spindle"/>
    <property type="evidence" value="ECO:0007669"/>
    <property type="project" value="UniProtKB-SubCell"/>
</dbReference>
<dbReference type="KEGG" id="apln:112904395"/>
<feature type="region of interest" description="Disordered" evidence="6">
    <location>
        <begin position="66"/>
        <end position="87"/>
    </location>
</feature>
<feature type="compositionally biased region" description="Polar residues" evidence="6">
    <location>
        <begin position="78"/>
        <end position="87"/>
    </location>
</feature>
<dbReference type="RefSeq" id="XP_025830087.1">
    <property type="nucleotide sequence ID" value="XM_025974302.1"/>
</dbReference>
<proteinExistence type="inferred from homology"/>
<dbReference type="GeneID" id="112904395"/>
<comment type="subcellular location">
    <subcellularLocation>
        <location evidence="2">Cytoplasm</location>
        <location evidence="2">Cytoskeleton</location>
        <location evidence="2">Microtubule organizing center</location>
        <location evidence="2">Centrosome</location>
    </subcellularLocation>
    <subcellularLocation>
        <location evidence="1">Cytoplasm</location>
        <location evidence="1">Cytoskeleton</location>
        <location evidence="1">Spindle</location>
    </subcellularLocation>
</comment>
<evidence type="ECO:0000256" key="1">
    <source>
        <dbReference type="ARBA" id="ARBA00004186"/>
    </source>
</evidence>
<dbReference type="OrthoDB" id="10064769at2759"/>
<accession>A0A7F5R3D0</accession>
<organism evidence="7 8">
    <name type="scientific">Agrilus planipennis</name>
    <name type="common">Emerald ash borer</name>
    <name type="synonym">Agrilus marcopoli</name>
    <dbReference type="NCBI Taxonomy" id="224129"/>
    <lineage>
        <taxon>Eukaryota</taxon>
        <taxon>Metazoa</taxon>
        <taxon>Ecdysozoa</taxon>
        <taxon>Arthropoda</taxon>
        <taxon>Hexapoda</taxon>
        <taxon>Insecta</taxon>
        <taxon>Pterygota</taxon>
        <taxon>Neoptera</taxon>
        <taxon>Endopterygota</taxon>
        <taxon>Coleoptera</taxon>
        <taxon>Polyphaga</taxon>
        <taxon>Elateriformia</taxon>
        <taxon>Buprestoidea</taxon>
        <taxon>Buprestidae</taxon>
        <taxon>Agrilinae</taxon>
        <taxon>Agrilus</taxon>
    </lineage>
</organism>
<protein>
    <submittedName>
        <fullName evidence="8">Uncharacterized protein LOC112904395</fullName>
    </submittedName>
</protein>
<evidence type="ECO:0000256" key="4">
    <source>
        <dbReference type="ARBA" id="ARBA00022490"/>
    </source>
</evidence>
<dbReference type="GO" id="GO:0005813">
    <property type="term" value="C:centrosome"/>
    <property type="evidence" value="ECO:0007669"/>
    <property type="project" value="UniProtKB-SubCell"/>
</dbReference>
<evidence type="ECO:0000313" key="8">
    <source>
        <dbReference type="RefSeq" id="XP_025830087.1"/>
    </source>
</evidence>
<sequence>MEQNEMSAVNQNLLKNQHELLKLAELAGIQANPVIFWISIQLLNMMVEPEAIYKLLKLIIRKNKKSVRNRMHSDSSTETKTLQDWQY</sequence>
<evidence type="ECO:0000256" key="3">
    <source>
        <dbReference type="ARBA" id="ARBA00007286"/>
    </source>
</evidence>
<keyword evidence="7" id="KW-1185">Reference proteome</keyword>
<evidence type="ECO:0000256" key="2">
    <source>
        <dbReference type="ARBA" id="ARBA00004300"/>
    </source>
</evidence>
<evidence type="ECO:0000256" key="6">
    <source>
        <dbReference type="SAM" id="MobiDB-lite"/>
    </source>
</evidence>
<dbReference type="AlphaFoldDB" id="A0A7F5R3D0"/>
<name>A0A7F5R3D0_AGRPL</name>
<dbReference type="InParanoid" id="A0A7F5R3D0"/>
<dbReference type="InterPro" id="IPR024332">
    <property type="entry name" value="MOZART2"/>
</dbReference>